<dbReference type="GO" id="GO:0009360">
    <property type="term" value="C:DNA polymerase III complex"/>
    <property type="evidence" value="ECO:0007669"/>
    <property type="project" value="InterPro"/>
</dbReference>
<protein>
    <recommendedName>
        <fullName evidence="9">DNA polymerase III subunit gamma/tau</fullName>
        <ecNumber evidence="9">2.7.7.7</ecNumber>
    </recommendedName>
</protein>
<dbReference type="InterPro" id="IPR027417">
    <property type="entry name" value="P-loop_NTPase"/>
</dbReference>
<dbReference type="InterPro" id="IPR050238">
    <property type="entry name" value="DNA_Rep/Repair_Clamp_Loader"/>
</dbReference>
<dbReference type="Gene3D" id="3.40.50.300">
    <property type="entry name" value="P-loop containing nucleotide triphosphate hydrolases"/>
    <property type="match status" value="1"/>
</dbReference>
<dbReference type="Pfam" id="PF12169">
    <property type="entry name" value="DNA_pol3_gamma3"/>
    <property type="match status" value="1"/>
</dbReference>
<keyword evidence="5" id="KW-0862">Zinc</keyword>
<evidence type="ECO:0000256" key="5">
    <source>
        <dbReference type="ARBA" id="ARBA00022833"/>
    </source>
</evidence>
<evidence type="ECO:0000256" key="4">
    <source>
        <dbReference type="ARBA" id="ARBA00022741"/>
    </source>
</evidence>
<gene>
    <name evidence="9 12" type="primary">dnaX</name>
    <name evidence="12" type="ORF">E0687_06225</name>
</gene>
<keyword evidence="6 9" id="KW-0067">ATP-binding</keyword>
<feature type="domain" description="AAA+ ATPase" evidence="11">
    <location>
        <begin position="35"/>
        <end position="228"/>
    </location>
</feature>
<keyword evidence="9 12" id="KW-0548">Nucleotidyltransferase</keyword>
<dbReference type="PRINTS" id="PR00300">
    <property type="entry name" value="CLPPROTEASEA"/>
</dbReference>
<dbReference type="GO" id="GO:0003887">
    <property type="term" value="F:DNA-directed DNA polymerase activity"/>
    <property type="evidence" value="ECO:0007669"/>
    <property type="project" value="UniProtKB-KW"/>
</dbReference>
<dbReference type="InterPro" id="IPR012763">
    <property type="entry name" value="DNA_pol_III_sug/sutau_N"/>
</dbReference>
<comment type="caution">
    <text evidence="12">The sequence shown here is derived from an EMBL/GenBank/DDBJ whole genome shotgun (WGS) entry which is preliminary data.</text>
</comment>
<keyword evidence="9 12" id="KW-0808">Transferase</keyword>
<feature type="region of interest" description="Disordered" evidence="10">
    <location>
        <begin position="489"/>
        <end position="584"/>
    </location>
</feature>
<feature type="region of interest" description="Disordered" evidence="10">
    <location>
        <begin position="345"/>
        <end position="368"/>
    </location>
</feature>
<keyword evidence="2 9" id="KW-0235">DNA replication</keyword>
<dbReference type="RefSeq" id="WP_135260157.1">
    <property type="nucleotide sequence ID" value="NZ_SJZF01000009.1"/>
</dbReference>
<evidence type="ECO:0000256" key="10">
    <source>
        <dbReference type="SAM" id="MobiDB-lite"/>
    </source>
</evidence>
<dbReference type="GO" id="GO:0006261">
    <property type="term" value="P:DNA-templated DNA replication"/>
    <property type="evidence" value="ECO:0007669"/>
    <property type="project" value="TreeGrafter"/>
</dbReference>
<comment type="subunit">
    <text evidence="9">DNA polymerase III contains a core (composed of alpha, epsilon and theta chains) that associates with a tau subunit. This core dimerizes to form the POLIII' complex. PolIII' associates with the gamma complex (composed of gamma, delta, delta', psi and chi chains) and with the beta chain to form the complete DNA polymerase III complex.</text>
</comment>
<comment type="function">
    <text evidence="9">DNA polymerase III is a complex, multichain enzyme responsible for most of the replicative synthesis in bacteria. This DNA polymerase also exhibits 3' to 5' exonuclease activity.</text>
</comment>
<dbReference type="Proteomes" id="UP000297668">
    <property type="component" value="Unassembled WGS sequence"/>
</dbReference>
<evidence type="ECO:0000259" key="11">
    <source>
        <dbReference type="SMART" id="SM00382"/>
    </source>
</evidence>
<dbReference type="Pfam" id="PF20964">
    <property type="entry name" value="DnaX_C"/>
    <property type="match status" value="1"/>
</dbReference>
<accession>A0A4Y9FD00</accession>
<feature type="compositionally biased region" description="Low complexity" evidence="10">
    <location>
        <begin position="543"/>
        <end position="560"/>
    </location>
</feature>
<keyword evidence="3" id="KW-0479">Metal-binding</keyword>
<evidence type="ECO:0000256" key="8">
    <source>
        <dbReference type="ARBA" id="ARBA00049244"/>
    </source>
</evidence>
<feature type="compositionally biased region" description="Basic and acidic residues" evidence="10">
    <location>
        <begin position="504"/>
        <end position="515"/>
    </location>
</feature>
<dbReference type="NCBIfam" id="NF011524">
    <property type="entry name" value="PRK14963.1"/>
    <property type="match status" value="1"/>
</dbReference>
<comment type="catalytic activity">
    <reaction evidence="8 9">
        <text>DNA(n) + a 2'-deoxyribonucleoside 5'-triphosphate = DNA(n+1) + diphosphate</text>
        <dbReference type="Rhea" id="RHEA:22508"/>
        <dbReference type="Rhea" id="RHEA-COMP:17339"/>
        <dbReference type="Rhea" id="RHEA-COMP:17340"/>
        <dbReference type="ChEBI" id="CHEBI:33019"/>
        <dbReference type="ChEBI" id="CHEBI:61560"/>
        <dbReference type="ChEBI" id="CHEBI:173112"/>
        <dbReference type="EC" id="2.7.7.7"/>
    </reaction>
</comment>
<dbReference type="Gene3D" id="1.10.8.60">
    <property type="match status" value="1"/>
</dbReference>
<keyword evidence="7 9" id="KW-0239">DNA-directed DNA polymerase</keyword>
<organism evidence="12 13">
    <name type="scientific">Thermus tengchongensis</name>
    <dbReference type="NCBI Taxonomy" id="1214928"/>
    <lineage>
        <taxon>Bacteria</taxon>
        <taxon>Thermotogati</taxon>
        <taxon>Deinococcota</taxon>
        <taxon>Deinococci</taxon>
        <taxon>Thermales</taxon>
        <taxon>Thermaceae</taxon>
        <taxon>Thermus</taxon>
    </lineage>
</organism>
<dbReference type="InterPro" id="IPR003593">
    <property type="entry name" value="AAA+_ATPase"/>
</dbReference>
<dbReference type="Pfam" id="PF22608">
    <property type="entry name" value="DNAX_ATPase_lid"/>
    <property type="match status" value="1"/>
</dbReference>
<dbReference type="GO" id="GO:0005524">
    <property type="term" value="F:ATP binding"/>
    <property type="evidence" value="ECO:0007669"/>
    <property type="project" value="UniProtKB-KW"/>
</dbReference>
<dbReference type="EMBL" id="SJZF01000009">
    <property type="protein sequence ID" value="TFU26393.1"/>
    <property type="molecule type" value="Genomic_DNA"/>
</dbReference>
<reference evidence="12 13" key="1">
    <citation type="submission" date="2019-03" db="EMBL/GenBank/DDBJ databases">
        <title>Thermus tengchongensis species for the arsenic transformation mechanism.</title>
        <authorList>
            <person name="Yuan G.C."/>
        </authorList>
    </citation>
    <scope>NUCLEOTIDE SEQUENCE [LARGE SCALE GENOMIC DNA]</scope>
    <source>
        <strain evidence="12 13">15W</strain>
    </source>
</reference>
<dbReference type="NCBIfam" id="TIGR02397">
    <property type="entry name" value="dnaX_nterm"/>
    <property type="match status" value="1"/>
</dbReference>
<proteinExistence type="inferred from homology"/>
<evidence type="ECO:0000256" key="1">
    <source>
        <dbReference type="ARBA" id="ARBA00006360"/>
    </source>
</evidence>
<dbReference type="EC" id="2.7.7.7" evidence="9"/>
<dbReference type="InterPro" id="IPR001270">
    <property type="entry name" value="ClpA/B"/>
</dbReference>
<dbReference type="PANTHER" id="PTHR11669">
    <property type="entry name" value="REPLICATION FACTOR C / DNA POLYMERASE III GAMMA-TAU SUBUNIT"/>
    <property type="match status" value="1"/>
</dbReference>
<evidence type="ECO:0000256" key="7">
    <source>
        <dbReference type="ARBA" id="ARBA00022932"/>
    </source>
</evidence>
<dbReference type="Pfam" id="PF13177">
    <property type="entry name" value="DNA_pol3_delta2"/>
    <property type="match status" value="1"/>
</dbReference>
<dbReference type="InterPro" id="IPR022754">
    <property type="entry name" value="DNA_pol_III_gamma-3"/>
</dbReference>
<dbReference type="SMART" id="SM00382">
    <property type="entry name" value="AAA"/>
    <property type="match status" value="1"/>
</dbReference>
<evidence type="ECO:0000256" key="9">
    <source>
        <dbReference type="RuleBase" id="RU364063"/>
    </source>
</evidence>
<comment type="similarity">
    <text evidence="1 9">Belongs to the DnaX/STICHEL family.</text>
</comment>
<dbReference type="PANTHER" id="PTHR11669:SF0">
    <property type="entry name" value="PROTEIN STICHEL-LIKE 2"/>
    <property type="match status" value="1"/>
</dbReference>
<keyword evidence="4 9" id="KW-0547">Nucleotide-binding</keyword>
<evidence type="ECO:0000313" key="13">
    <source>
        <dbReference type="Proteomes" id="UP000297668"/>
    </source>
</evidence>
<name>A0A4Y9FD00_9DEIN</name>
<dbReference type="CDD" id="cd00009">
    <property type="entry name" value="AAA"/>
    <property type="match status" value="1"/>
</dbReference>
<evidence type="ECO:0000256" key="3">
    <source>
        <dbReference type="ARBA" id="ARBA00022723"/>
    </source>
</evidence>
<sequence>MSALYRRVRPLTFAEVVGQEHVKEPLMRAIREGRLAQAYLFSGPRGVGKTTTARLLAMAVGCQGEGERPCGVCAHCQAVQRGAHPDVVEIDAASNNSVEDVRELRERILLAPLSAPRKVFILDEAHMLSKSAFNALLKTLEEPPPHVLFVFATTEPERMPPTVLSRTQHYRFRRLKEEEIASKLQRILKEMGREAEAEALLLVARLADGAMRDAESLLDRLLLLEGPLTRKRVEEALGLPPKEALSRLARGLARGDLKEVLSEARGLYAKGFAPRSLVGGLMEVLREALYAAHGLPGEGLEAPPEALLGALTALDEAMERLAKRSDLLALEAALLQAARVFPRASSFQPGKEEVQPTASPPSGEGVRAEAALPEGPAHLRGQGAFQEGLPEFHPTKPLVPPGAREAGLSGEMPRDLAGRWRAFLEALKPTLRAFLREARPDLEEGRLVLRFPESKAFHHKRAEDQRATLLPLVRAHFGVEEVVFLLEKKSPDPRPPSRNLPLPGEKRGREEEPKASEPASPALPHGSVQEARDFPGGEEEPWEALPEPAERPPSAEAPWRGEQDPSGQDAMAEEPIGLPEDPNRRLAEITRLLGARLLWVRRPRLSEAEEPLSEDDIGGTGI</sequence>
<dbReference type="InterPro" id="IPR045085">
    <property type="entry name" value="HLD_clamp_pol_III_gamma_tau"/>
</dbReference>
<dbReference type="GO" id="GO:0046872">
    <property type="term" value="F:metal ion binding"/>
    <property type="evidence" value="ECO:0007669"/>
    <property type="project" value="UniProtKB-KW"/>
</dbReference>
<evidence type="ECO:0000256" key="2">
    <source>
        <dbReference type="ARBA" id="ARBA00022705"/>
    </source>
</evidence>
<dbReference type="Gene3D" id="1.10.40.100">
    <property type="match status" value="1"/>
</dbReference>
<dbReference type="AlphaFoldDB" id="A0A4Y9FD00"/>
<dbReference type="SUPFAM" id="SSF52540">
    <property type="entry name" value="P-loop containing nucleoside triphosphate hydrolases"/>
    <property type="match status" value="1"/>
</dbReference>
<dbReference type="InterPro" id="IPR048448">
    <property type="entry name" value="DnaX-like_C"/>
</dbReference>
<dbReference type="FunFam" id="3.40.50.300:FF:000014">
    <property type="entry name" value="DNA polymerase III subunit gamma/tau"/>
    <property type="match status" value="1"/>
</dbReference>
<evidence type="ECO:0000256" key="6">
    <source>
        <dbReference type="ARBA" id="ARBA00022840"/>
    </source>
</evidence>
<evidence type="ECO:0000313" key="12">
    <source>
        <dbReference type="EMBL" id="TFU26393.1"/>
    </source>
</evidence>